<feature type="region of interest" description="Disordered" evidence="1">
    <location>
        <begin position="54"/>
        <end position="86"/>
    </location>
</feature>
<reference evidence="3" key="1">
    <citation type="journal article" date="2013" name="Science">
        <title>The Amborella genome and the evolution of flowering plants.</title>
        <authorList>
            <consortium name="Amborella Genome Project"/>
        </authorList>
    </citation>
    <scope>NUCLEOTIDE SEQUENCE [LARGE SCALE GENOMIC DNA]</scope>
</reference>
<dbReference type="EMBL" id="KI397486">
    <property type="protein sequence ID" value="ERM95268.1"/>
    <property type="molecule type" value="Genomic_DNA"/>
</dbReference>
<dbReference type="Gramene" id="ERM95268">
    <property type="protein sequence ID" value="ERM95268"/>
    <property type="gene ID" value="AMTR_s00008p00055030"/>
</dbReference>
<name>W1NIE9_AMBTC</name>
<evidence type="ECO:0000256" key="1">
    <source>
        <dbReference type="SAM" id="MobiDB-lite"/>
    </source>
</evidence>
<feature type="compositionally biased region" description="Basic and acidic residues" evidence="1">
    <location>
        <begin position="16"/>
        <end position="28"/>
    </location>
</feature>
<proteinExistence type="predicted"/>
<dbReference type="AlphaFoldDB" id="W1NIE9"/>
<organism evidence="2 3">
    <name type="scientific">Amborella trichopoda</name>
    <dbReference type="NCBI Taxonomy" id="13333"/>
    <lineage>
        <taxon>Eukaryota</taxon>
        <taxon>Viridiplantae</taxon>
        <taxon>Streptophyta</taxon>
        <taxon>Embryophyta</taxon>
        <taxon>Tracheophyta</taxon>
        <taxon>Spermatophyta</taxon>
        <taxon>Magnoliopsida</taxon>
        <taxon>Amborellales</taxon>
        <taxon>Amborellaceae</taxon>
        <taxon>Amborella</taxon>
    </lineage>
</organism>
<evidence type="ECO:0000313" key="3">
    <source>
        <dbReference type="Proteomes" id="UP000017836"/>
    </source>
</evidence>
<feature type="compositionally biased region" description="Pro residues" evidence="1">
    <location>
        <begin position="68"/>
        <end position="80"/>
    </location>
</feature>
<gene>
    <name evidence="2" type="ORF">AMTR_s00008p00055030</name>
</gene>
<dbReference type="HOGENOM" id="CLU_1857946_0_0_1"/>
<accession>W1NIE9</accession>
<keyword evidence="3" id="KW-1185">Reference proteome</keyword>
<evidence type="ECO:0000313" key="2">
    <source>
        <dbReference type="EMBL" id="ERM95268.1"/>
    </source>
</evidence>
<sequence>MDEDINNPPRTKTKKKSNEQQPRERYENGDPTVGTLGEPIGRYEFLVEYGNPKPTQPKMITKECAPPSYQPPPPYQPPDAPIANTPPLRPYYHEALKLINLKEKIEMPKIKEIFAFSPSSSNYTDQFPPLKPFEIPII</sequence>
<feature type="region of interest" description="Disordered" evidence="1">
    <location>
        <begin position="1"/>
        <end position="38"/>
    </location>
</feature>
<dbReference type="Proteomes" id="UP000017836">
    <property type="component" value="Unassembled WGS sequence"/>
</dbReference>
<protein>
    <submittedName>
        <fullName evidence="2">Uncharacterized protein</fullName>
    </submittedName>
</protein>